<reference evidence="3" key="2">
    <citation type="submission" date="2012-06" db="EMBL/GenBank/DDBJ databases">
        <authorList>
            <person name="Yu Y."/>
            <person name="Currie J."/>
            <person name="Lomeli R."/>
            <person name="Angelova A."/>
            <person name="Collura K."/>
            <person name="Wissotski M."/>
            <person name="Campos D."/>
            <person name="Kudrna D."/>
            <person name="Golser W."/>
            <person name="Ashely E."/>
            <person name="Descour A."/>
            <person name="Fernandes J."/>
            <person name="Soderlund C."/>
            <person name="Walbot V."/>
        </authorList>
    </citation>
    <scope>NUCLEOTIDE SEQUENCE</scope>
    <source>
        <strain evidence="3">B73</strain>
    </source>
</reference>
<evidence type="ECO:0000256" key="1">
    <source>
        <dbReference type="SAM" id="MobiDB-lite"/>
    </source>
</evidence>
<proteinExistence type="evidence at transcript level"/>
<feature type="region of interest" description="Disordered" evidence="1">
    <location>
        <begin position="192"/>
        <end position="216"/>
    </location>
</feature>
<organism evidence="3">
    <name type="scientific">Zea mays</name>
    <name type="common">Maize</name>
    <dbReference type="NCBI Taxonomy" id="4577"/>
    <lineage>
        <taxon>Eukaryota</taxon>
        <taxon>Viridiplantae</taxon>
        <taxon>Streptophyta</taxon>
        <taxon>Embryophyta</taxon>
        <taxon>Tracheophyta</taxon>
        <taxon>Spermatophyta</taxon>
        <taxon>Magnoliopsida</taxon>
        <taxon>Liliopsida</taxon>
        <taxon>Poales</taxon>
        <taxon>Poaceae</taxon>
        <taxon>PACMAD clade</taxon>
        <taxon>Panicoideae</taxon>
        <taxon>Andropogonodae</taxon>
        <taxon>Andropogoneae</taxon>
        <taxon>Tripsacinae</taxon>
        <taxon>Zea</taxon>
    </lineage>
</organism>
<keyword evidence="2" id="KW-1133">Transmembrane helix</keyword>
<evidence type="ECO:0000256" key="2">
    <source>
        <dbReference type="SAM" id="Phobius"/>
    </source>
</evidence>
<dbReference type="AlphaFoldDB" id="C4J973"/>
<name>C4J973_MAIZE</name>
<keyword evidence="2" id="KW-0812">Transmembrane</keyword>
<accession>C4J973</accession>
<feature type="transmembrane region" description="Helical" evidence="2">
    <location>
        <begin position="83"/>
        <end position="113"/>
    </location>
</feature>
<keyword evidence="2" id="KW-0472">Membrane</keyword>
<evidence type="ECO:0000313" key="3">
    <source>
        <dbReference type="EMBL" id="ACR37723.1"/>
    </source>
</evidence>
<feature type="compositionally biased region" description="Basic and acidic residues" evidence="1">
    <location>
        <begin position="193"/>
        <end position="207"/>
    </location>
</feature>
<dbReference type="EMBL" id="BT087370">
    <property type="protein sequence ID" value="ACR37723.1"/>
    <property type="molecule type" value="mRNA"/>
</dbReference>
<protein>
    <submittedName>
        <fullName evidence="3">Uncharacterized protein</fullName>
    </submittedName>
</protein>
<sequence>MAKKRSNSQHPFQVCRSKNFSIATENAANPTHPKHVALGPPFTAKAPPVTQPATAVLVVSCFARTFSMVHSAAEKIRPMTAKVLALLILLLPICFAVYTICCLAVICSAIIGFSKAPKNSPISTPRPPPMTPLTTLRTAQLFQMSCPLISSTVGIRIGSTAAAWLVDSPPVPASAADGSGEAITLYLVPLHSPLDDRDSSRRQREDGSGSSRGGLG</sequence>
<reference evidence="3" key="1">
    <citation type="journal article" date="2009" name="PLoS Genet.">
        <title>Sequencing, mapping, and analysis of 27,455 maize full-length cDNAs.</title>
        <authorList>
            <person name="Soderlund C."/>
            <person name="Descour A."/>
            <person name="Kudrna D."/>
            <person name="Bomhoff M."/>
            <person name="Boyd L."/>
            <person name="Currie J."/>
            <person name="Angelova A."/>
            <person name="Collura K."/>
            <person name="Wissotski M."/>
            <person name="Ashley E."/>
            <person name="Morrow D."/>
            <person name="Fernandes J."/>
            <person name="Walbot V."/>
            <person name="Yu Y."/>
        </authorList>
    </citation>
    <scope>NUCLEOTIDE SEQUENCE</scope>
    <source>
        <strain evidence="3">B73</strain>
    </source>
</reference>